<evidence type="ECO:0000256" key="2">
    <source>
        <dbReference type="PROSITE-ProRule" id="PRU00708"/>
    </source>
</evidence>
<dbReference type="InterPro" id="IPR002885">
    <property type="entry name" value="PPR_rpt"/>
</dbReference>
<dbReference type="NCBIfam" id="TIGR00756">
    <property type="entry name" value="PPR"/>
    <property type="match status" value="1"/>
</dbReference>
<sequence length="171" mass="18624">KDVISWTSIIVGHAVNGEGEDAFITFRQMCAEKVEPNSVTFLGVLSACDHAGLVEEGRNLHDSMHQHIGCVVDMHARTGMLEVAHKFAKNMPIELNSVVWRMLVNACRVHGDTDLGLSLLSGLRREVSGAEDHVILSNILAEAGRWDGVLHSRSMMIARKAQKVAGKSSVS</sequence>
<dbReference type="Gene3D" id="1.25.40.10">
    <property type="entry name" value="Tetratricopeptide repeat domain"/>
    <property type="match status" value="1"/>
</dbReference>
<gene>
    <name evidence="3" type="ORF">CFOL_v3_01365</name>
</gene>
<dbReference type="InterPro" id="IPR046960">
    <property type="entry name" value="PPR_At4g14850-like_plant"/>
</dbReference>
<evidence type="ECO:0000313" key="3">
    <source>
        <dbReference type="EMBL" id="GAV57829.1"/>
    </source>
</evidence>
<dbReference type="GO" id="GO:0009451">
    <property type="term" value="P:RNA modification"/>
    <property type="evidence" value="ECO:0007669"/>
    <property type="project" value="InterPro"/>
</dbReference>
<dbReference type="InParanoid" id="A0A1Q3AQ02"/>
<dbReference type="OrthoDB" id="736185at2759"/>
<dbReference type="PANTHER" id="PTHR47926:SF440">
    <property type="entry name" value="REPEAT-CONTAINING PROTEIN, PUTATIVE-RELATED"/>
    <property type="match status" value="1"/>
</dbReference>
<dbReference type="EMBL" id="BDDD01000043">
    <property type="protein sequence ID" value="GAV57829.1"/>
    <property type="molecule type" value="Genomic_DNA"/>
</dbReference>
<feature type="non-terminal residue" evidence="3">
    <location>
        <position position="1"/>
    </location>
</feature>
<dbReference type="GO" id="GO:0003723">
    <property type="term" value="F:RNA binding"/>
    <property type="evidence" value="ECO:0007669"/>
    <property type="project" value="InterPro"/>
</dbReference>
<keyword evidence="1" id="KW-0677">Repeat</keyword>
<dbReference type="PANTHER" id="PTHR47926">
    <property type="entry name" value="PENTATRICOPEPTIDE REPEAT-CONTAINING PROTEIN"/>
    <property type="match status" value="1"/>
</dbReference>
<dbReference type="Pfam" id="PF13041">
    <property type="entry name" value="PPR_2"/>
    <property type="match status" value="1"/>
</dbReference>
<evidence type="ECO:0000256" key="1">
    <source>
        <dbReference type="ARBA" id="ARBA00022737"/>
    </source>
</evidence>
<name>A0A1Q3AQ02_CEPFO</name>
<comment type="caution">
    <text evidence="3">The sequence shown here is derived from an EMBL/GenBank/DDBJ whole genome shotgun (WGS) entry which is preliminary data.</text>
</comment>
<dbReference type="STRING" id="3775.A0A1Q3AQ02"/>
<reference evidence="4" key="1">
    <citation type="submission" date="2016-04" db="EMBL/GenBank/DDBJ databases">
        <title>Cephalotus genome sequencing.</title>
        <authorList>
            <person name="Fukushima K."/>
            <person name="Hasebe M."/>
            <person name="Fang X."/>
        </authorList>
    </citation>
    <scope>NUCLEOTIDE SEQUENCE [LARGE SCALE GENOMIC DNA]</scope>
    <source>
        <strain evidence="4">cv. St1</strain>
    </source>
</reference>
<keyword evidence="4" id="KW-1185">Reference proteome</keyword>
<protein>
    <submittedName>
        <fullName evidence="3">PPR_2 domain-containing protein</fullName>
    </submittedName>
</protein>
<dbReference type="AlphaFoldDB" id="A0A1Q3AQ02"/>
<organism evidence="3 4">
    <name type="scientific">Cephalotus follicularis</name>
    <name type="common">Albany pitcher plant</name>
    <dbReference type="NCBI Taxonomy" id="3775"/>
    <lineage>
        <taxon>Eukaryota</taxon>
        <taxon>Viridiplantae</taxon>
        <taxon>Streptophyta</taxon>
        <taxon>Embryophyta</taxon>
        <taxon>Tracheophyta</taxon>
        <taxon>Spermatophyta</taxon>
        <taxon>Magnoliopsida</taxon>
        <taxon>eudicotyledons</taxon>
        <taxon>Gunneridae</taxon>
        <taxon>Pentapetalae</taxon>
        <taxon>rosids</taxon>
        <taxon>fabids</taxon>
        <taxon>Oxalidales</taxon>
        <taxon>Cephalotaceae</taxon>
        <taxon>Cephalotus</taxon>
    </lineage>
</organism>
<proteinExistence type="predicted"/>
<feature type="repeat" description="PPR" evidence="2">
    <location>
        <begin position="2"/>
        <end position="36"/>
    </location>
</feature>
<dbReference type="InterPro" id="IPR011990">
    <property type="entry name" value="TPR-like_helical_dom_sf"/>
</dbReference>
<evidence type="ECO:0000313" key="4">
    <source>
        <dbReference type="Proteomes" id="UP000187406"/>
    </source>
</evidence>
<dbReference type="PROSITE" id="PS51375">
    <property type="entry name" value="PPR"/>
    <property type="match status" value="1"/>
</dbReference>
<accession>A0A1Q3AQ02</accession>
<dbReference type="Proteomes" id="UP000187406">
    <property type="component" value="Unassembled WGS sequence"/>
</dbReference>
<feature type="non-terminal residue" evidence="3">
    <location>
        <position position="171"/>
    </location>
</feature>